<dbReference type="OrthoDB" id="9803764at2"/>
<dbReference type="STRING" id="1335309.GA0116948_11816"/>
<proteinExistence type="predicted"/>
<dbReference type="Pfam" id="PF12833">
    <property type="entry name" value="HTH_18"/>
    <property type="match status" value="1"/>
</dbReference>
<dbReference type="GO" id="GO:0003700">
    <property type="term" value="F:DNA-binding transcription factor activity"/>
    <property type="evidence" value="ECO:0007669"/>
    <property type="project" value="InterPro"/>
</dbReference>
<dbReference type="EMBL" id="FMAR01000018">
    <property type="protein sequence ID" value="SCC60625.1"/>
    <property type="molecule type" value="Genomic_DNA"/>
</dbReference>
<dbReference type="PANTHER" id="PTHR43130:SF3">
    <property type="entry name" value="HTH-TYPE TRANSCRIPTIONAL REGULATOR RV1931C"/>
    <property type="match status" value="1"/>
</dbReference>
<protein>
    <submittedName>
        <fullName evidence="4">Transcriptional regulator, AraC family with amidase-like domain</fullName>
    </submittedName>
</protein>
<dbReference type="InterPro" id="IPR002818">
    <property type="entry name" value="DJ-1/PfpI"/>
</dbReference>
<evidence type="ECO:0000313" key="4">
    <source>
        <dbReference type="EMBL" id="SCC60625.1"/>
    </source>
</evidence>
<dbReference type="PROSITE" id="PS01124">
    <property type="entry name" value="HTH_ARAC_FAMILY_2"/>
    <property type="match status" value="1"/>
</dbReference>
<dbReference type="SUPFAM" id="SSF46689">
    <property type="entry name" value="Homeodomain-like"/>
    <property type="match status" value="2"/>
</dbReference>
<evidence type="ECO:0000256" key="1">
    <source>
        <dbReference type="ARBA" id="ARBA00023015"/>
    </source>
</evidence>
<gene>
    <name evidence="4" type="ORF">GA0116948_11816</name>
</gene>
<keyword evidence="1" id="KW-0805">Transcription regulation</keyword>
<organism evidence="4 5">
    <name type="scientific">Chitinophaga costaii</name>
    <dbReference type="NCBI Taxonomy" id="1335309"/>
    <lineage>
        <taxon>Bacteria</taxon>
        <taxon>Pseudomonadati</taxon>
        <taxon>Bacteroidota</taxon>
        <taxon>Chitinophagia</taxon>
        <taxon>Chitinophagales</taxon>
        <taxon>Chitinophagaceae</taxon>
        <taxon>Chitinophaga</taxon>
    </lineage>
</organism>
<dbReference type="InterPro" id="IPR052158">
    <property type="entry name" value="INH-QAR"/>
</dbReference>
<keyword evidence="2" id="KW-0804">Transcription</keyword>
<dbReference type="Gene3D" id="1.10.10.60">
    <property type="entry name" value="Homeodomain-like"/>
    <property type="match status" value="1"/>
</dbReference>
<dbReference type="RefSeq" id="WP_089715110.1">
    <property type="nucleotide sequence ID" value="NZ_FMAR01000018.1"/>
</dbReference>
<dbReference type="CDD" id="cd03137">
    <property type="entry name" value="GATase1_AraC_1"/>
    <property type="match status" value="1"/>
</dbReference>
<dbReference type="Gene3D" id="3.40.50.880">
    <property type="match status" value="1"/>
</dbReference>
<feature type="domain" description="HTH araC/xylS-type" evidence="3">
    <location>
        <begin position="235"/>
        <end position="333"/>
    </location>
</feature>
<dbReference type="InterPro" id="IPR018060">
    <property type="entry name" value="HTH_AraC"/>
</dbReference>
<dbReference type="InterPro" id="IPR009057">
    <property type="entry name" value="Homeodomain-like_sf"/>
</dbReference>
<dbReference type="Pfam" id="PF01965">
    <property type="entry name" value="DJ-1_PfpI"/>
    <property type="match status" value="1"/>
</dbReference>
<evidence type="ECO:0000313" key="5">
    <source>
        <dbReference type="Proteomes" id="UP000242818"/>
    </source>
</evidence>
<name>A0A1C4FYF4_9BACT</name>
<dbReference type="AlphaFoldDB" id="A0A1C4FYF4"/>
<dbReference type="SUPFAM" id="SSF52317">
    <property type="entry name" value="Class I glutamine amidotransferase-like"/>
    <property type="match status" value="1"/>
</dbReference>
<dbReference type="GO" id="GO:0043565">
    <property type="term" value="F:sequence-specific DNA binding"/>
    <property type="evidence" value="ECO:0007669"/>
    <property type="project" value="InterPro"/>
</dbReference>
<reference evidence="4 5" key="1">
    <citation type="submission" date="2016-08" db="EMBL/GenBank/DDBJ databases">
        <authorList>
            <person name="Seilhamer J.J."/>
        </authorList>
    </citation>
    <scope>NUCLEOTIDE SEQUENCE [LARGE SCALE GENOMIC DNA]</scope>
    <source>
        <strain evidence="4 5">A37T2</strain>
    </source>
</reference>
<dbReference type="InterPro" id="IPR029062">
    <property type="entry name" value="Class_I_gatase-like"/>
</dbReference>
<sequence length="356" mass="40007">MNRRKMKEDERPQKKQVVIVAMTSQLLLDITGPADVFTTADKCLQALGTAHGYDVMIVAPTADKKVISETGLAFSCKLCAMDIHTPIDTLVIAGNDYWEGNETVFEPFYTWLSGINEKNTRRITSVCAGAFSLAKVGLLDGRKATTHWNLSEQLKKHYPRIDVDANAFFIHDGPIYTSAGVSSGIDLALALVEEDFGKDIAIKVARHLVYYLSRPGFQAQFGSLLPLYENSNIGQKLQHWLSDHLQEPVDVGKIAAHFNMSVRNLTRVLQKQTGMPPAKFIEKLRVEKARKLLENTDLSLERIAEQSGLGNLISMRRVFLRHLMTTPSDYRRAFRTSLNTPEIKELLPIKSWDSFN</sequence>
<evidence type="ECO:0000256" key="2">
    <source>
        <dbReference type="ARBA" id="ARBA00023163"/>
    </source>
</evidence>
<accession>A0A1C4FYF4</accession>
<dbReference type="SMART" id="SM00342">
    <property type="entry name" value="HTH_ARAC"/>
    <property type="match status" value="1"/>
</dbReference>
<dbReference type="PANTHER" id="PTHR43130">
    <property type="entry name" value="ARAC-FAMILY TRANSCRIPTIONAL REGULATOR"/>
    <property type="match status" value="1"/>
</dbReference>
<keyword evidence="5" id="KW-1185">Reference proteome</keyword>
<dbReference type="Proteomes" id="UP000242818">
    <property type="component" value="Unassembled WGS sequence"/>
</dbReference>
<evidence type="ECO:0000259" key="3">
    <source>
        <dbReference type="PROSITE" id="PS01124"/>
    </source>
</evidence>